<keyword evidence="1" id="KW-1133">Transmembrane helix</keyword>
<dbReference type="HOGENOM" id="CLU_619183_0_0_0"/>
<dbReference type="EMBL" id="DF820457">
    <property type="protein sequence ID" value="GAK51415.1"/>
    <property type="molecule type" value="Genomic_DNA"/>
</dbReference>
<sequence>MLFNALPLFLGIIFLCIFCGCVYFRLTLRQFAIQMIRVTATHIFAHLYQQDQRDAERLCRQFRRGLAVSREDAFETFAKLPQAEAARIEVIFPHASSGSEIPFVYESPDAPHLEALRERYHLREMIRNARDEYDAMLRLGAWVGTRWDHGTDVVPDRNATTDPAAVIQAGEQGAKFWCEIAAKTLVLAATSLGWAARLTTTSRDGYTWEHAVAELWSNQFRKWFVIDPDFNVVYEENGVPLSAFELCHRGLELARANRLSTHLIAPTKLSLPFTDLLAFYAYAHIEMRTDWQTRHLRRGSPAGGDLQTWRTARPGFKPLLTARIRQDEPMRFDWPVNTAVVSGCHIEQRGERTIIHFALIGYCPYFKTFQFRLDDGEWQESVSGLFQFDLTPGDYALAARIVTLSGELGPIYEGQIRLKEHGVRPVEQV</sequence>
<protein>
    <recommendedName>
        <fullName evidence="2">Transglutaminase-like domain-containing protein</fullName>
    </recommendedName>
</protein>
<dbReference type="AlphaFoldDB" id="A0A081BLZ9"/>
<name>A0A081BLZ9_9BACT</name>
<dbReference type="InterPro" id="IPR002931">
    <property type="entry name" value="Transglutaminase-like"/>
</dbReference>
<keyword evidence="1" id="KW-0472">Membrane</keyword>
<dbReference type="STRING" id="1499966.U14_02659"/>
<dbReference type="InterPro" id="IPR038765">
    <property type="entry name" value="Papain-like_cys_pep_sf"/>
</dbReference>
<accession>A0A081BLZ9</accession>
<evidence type="ECO:0000259" key="2">
    <source>
        <dbReference type="Pfam" id="PF01841"/>
    </source>
</evidence>
<gene>
    <name evidence="3" type="ORF">U14_02659</name>
</gene>
<feature type="transmembrane region" description="Helical" evidence="1">
    <location>
        <begin position="6"/>
        <end position="26"/>
    </location>
</feature>
<proteinExistence type="predicted"/>
<evidence type="ECO:0000256" key="1">
    <source>
        <dbReference type="SAM" id="Phobius"/>
    </source>
</evidence>
<dbReference type="Pfam" id="PF01841">
    <property type="entry name" value="Transglut_core"/>
    <property type="match status" value="1"/>
</dbReference>
<keyword evidence="1" id="KW-0812">Transmembrane</keyword>
<evidence type="ECO:0000313" key="4">
    <source>
        <dbReference type="Proteomes" id="UP000030700"/>
    </source>
</evidence>
<feature type="domain" description="Transglutaminase-like" evidence="2">
    <location>
        <begin position="123"/>
        <end position="228"/>
    </location>
</feature>
<dbReference type="Proteomes" id="UP000030700">
    <property type="component" value="Unassembled WGS sequence"/>
</dbReference>
<reference evidence="3" key="1">
    <citation type="journal article" date="2015" name="PeerJ">
        <title>First genomic representation of candidate bacterial phylum KSB3 points to enhanced environmental sensing as a trigger of wastewater bulking.</title>
        <authorList>
            <person name="Sekiguchi Y."/>
            <person name="Ohashi A."/>
            <person name="Parks D.H."/>
            <person name="Yamauchi T."/>
            <person name="Tyson G.W."/>
            <person name="Hugenholtz P."/>
        </authorList>
    </citation>
    <scope>NUCLEOTIDE SEQUENCE [LARGE SCALE GENOMIC DNA]</scope>
</reference>
<evidence type="ECO:0000313" key="3">
    <source>
        <dbReference type="EMBL" id="GAK51415.1"/>
    </source>
</evidence>
<dbReference type="SUPFAM" id="SSF54001">
    <property type="entry name" value="Cysteine proteinases"/>
    <property type="match status" value="1"/>
</dbReference>
<keyword evidence="4" id="KW-1185">Reference proteome</keyword>
<organism evidence="3">
    <name type="scientific">Candidatus Moduliflexus flocculans</name>
    <dbReference type="NCBI Taxonomy" id="1499966"/>
    <lineage>
        <taxon>Bacteria</taxon>
        <taxon>Candidatus Moduliflexota</taxon>
        <taxon>Candidatus Moduliflexia</taxon>
        <taxon>Candidatus Moduliflexales</taxon>
        <taxon>Candidatus Moduliflexaceae</taxon>
    </lineage>
</organism>